<dbReference type="InterPro" id="IPR019595">
    <property type="entry name" value="DUF2470"/>
</dbReference>
<dbReference type="EMBL" id="JAVRER010000010">
    <property type="protein sequence ID" value="MDT0415685.1"/>
    <property type="molecule type" value="Genomic_DNA"/>
</dbReference>
<evidence type="ECO:0000313" key="3">
    <source>
        <dbReference type="Proteomes" id="UP001183607"/>
    </source>
</evidence>
<name>A0ABD5E2X0_9ACTN</name>
<organism evidence="2 3">
    <name type="scientific">Streptomyces evansiae</name>
    <dbReference type="NCBI Taxonomy" id="3075535"/>
    <lineage>
        <taxon>Bacteria</taxon>
        <taxon>Bacillati</taxon>
        <taxon>Actinomycetota</taxon>
        <taxon>Actinomycetes</taxon>
        <taxon>Kitasatosporales</taxon>
        <taxon>Streptomycetaceae</taxon>
        <taxon>Streptomyces</taxon>
    </lineage>
</organism>
<dbReference type="Pfam" id="PF10615">
    <property type="entry name" value="DUF2470"/>
    <property type="match status" value="1"/>
</dbReference>
<comment type="caution">
    <text evidence="2">The sequence shown here is derived from an EMBL/GenBank/DDBJ whole genome shotgun (WGS) entry which is preliminary data.</text>
</comment>
<proteinExistence type="predicted"/>
<evidence type="ECO:0000313" key="2">
    <source>
        <dbReference type="EMBL" id="MDT0415685.1"/>
    </source>
</evidence>
<dbReference type="Proteomes" id="UP001183607">
    <property type="component" value="Unassembled WGS sequence"/>
</dbReference>
<dbReference type="RefSeq" id="WP_311676888.1">
    <property type="nucleotide sequence ID" value="NZ_JAVRER010000010.1"/>
</dbReference>
<feature type="domain" description="DUF2470" evidence="1">
    <location>
        <begin position="159"/>
        <end position="233"/>
    </location>
</feature>
<accession>A0ABD5E2X0</accession>
<evidence type="ECO:0000259" key="1">
    <source>
        <dbReference type="Pfam" id="PF10615"/>
    </source>
</evidence>
<protein>
    <recommendedName>
        <fullName evidence="1">DUF2470 domain-containing protein</fullName>
    </recommendedName>
</protein>
<dbReference type="AlphaFoldDB" id="A0ABD5E2X0"/>
<reference evidence="3" key="1">
    <citation type="submission" date="2023-07" db="EMBL/GenBank/DDBJ databases">
        <title>30 novel species of actinomycetes from the DSMZ collection.</title>
        <authorList>
            <person name="Nouioui I."/>
        </authorList>
    </citation>
    <scope>NUCLEOTIDE SEQUENCE [LARGE SCALE GENOMIC DNA]</scope>
    <source>
        <strain evidence="3">DSM 41982</strain>
    </source>
</reference>
<sequence length="252" mass="27155">MPSAAERTRTLVQGTCSAVLLLPGPETAGSLPLVPELRTVTPEGDLHLVYSATAPVVRAASRARGDELPVVLELTDVAPVSVPHRVRGRAWVSGWLTRLPDNAPEAHAVAGPAGPGGPVWATLRLEPYEIRVDDLWDVARVDIEDFAAAAPDPLREYEAELLQHLHAAHAPQVRQLRGLLGERAAADCPAVVPLALDRFGLRVRFTGVRCFDARFDFPEPVNDVHGLRRAMAALFDAADDFAAADDSDRPRG</sequence>
<gene>
    <name evidence="2" type="ORF">RM574_09310</name>
</gene>
<dbReference type="InterPro" id="IPR037119">
    <property type="entry name" value="Haem_oxidase_HugZ-like_sf"/>
</dbReference>
<dbReference type="Gene3D" id="3.20.180.10">
    <property type="entry name" value="PNP-oxidase-like"/>
    <property type="match status" value="1"/>
</dbReference>
<dbReference type="SUPFAM" id="SSF50475">
    <property type="entry name" value="FMN-binding split barrel"/>
    <property type="match status" value="1"/>
</dbReference>